<dbReference type="AlphaFoldDB" id="A0AAV2BAA2"/>
<protein>
    <submittedName>
        <fullName evidence="1">Uncharacterized protein</fullName>
    </submittedName>
</protein>
<evidence type="ECO:0000313" key="1">
    <source>
        <dbReference type="EMBL" id="CAL1292559.1"/>
    </source>
</evidence>
<dbReference type="Proteomes" id="UP001497382">
    <property type="component" value="Unassembled WGS sequence"/>
</dbReference>
<keyword evidence="2" id="KW-1185">Reference proteome</keyword>
<organism evidence="1 2">
    <name type="scientific">Larinioides sclopetarius</name>
    <dbReference type="NCBI Taxonomy" id="280406"/>
    <lineage>
        <taxon>Eukaryota</taxon>
        <taxon>Metazoa</taxon>
        <taxon>Ecdysozoa</taxon>
        <taxon>Arthropoda</taxon>
        <taxon>Chelicerata</taxon>
        <taxon>Arachnida</taxon>
        <taxon>Araneae</taxon>
        <taxon>Araneomorphae</taxon>
        <taxon>Entelegynae</taxon>
        <taxon>Araneoidea</taxon>
        <taxon>Araneidae</taxon>
        <taxon>Larinioides</taxon>
    </lineage>
</organism>
<gene>
    <name evidence="1" type="ORF">LARSCL_LOCUS17729</name>
</gene>
<evidence type="ECO:0000313" key="2">
    <source>
        <dbReference type="Proteomes" id="UP001497382"/>
    </source>
</evidence>
<reference evidence="1 2" key="1">
    <citation type="submission" date="2024-04" db="EMBL/GenBank/DDBJ databases">
        <authorList>
            <person name="Rising A."/>
            <person name="Reimegard J."/>
            <person name="Sonavane S."/>
            <person name="Akerstrom W."/>
            <person name="Nylinder S."/>
            <person name="Hedman E."/>
            <person name="Kallberg Y."/>
        </authorList>
    </citation>
    <scope>NUCLEOTIDE SEQUENCE [LARGE SCALE GENOMIC DNA]</scope>
</reference>
<name>A0AAV2BAA2_9ARAC</name>
<comment type="caution">
    <text evidence="1">The sequence shown here is derived from an EMBL/GenBank/DDBJ whole genome shotgun (WGS) entry which is preliminary data.</text>
</comment>
<proteinExistence type="predicted"/>
<sequence>MQNEKYPSILSRTGPMSRYIATIFGTSQGEKKTNKIVLYKTQLNEGRISCASRDPQCHCPLRPLRGKFLFPGKKRERGERGKTGHFWSAREEYLAKISTDGFFEKTEPEKPVAGFSEPFFRGGGGRVAQNQDSGGLDQKVACDCRCAHDVTGPYRAAHAHTPQPTAVIYRVRVDHGKWNPLSLEAKRGHLEFPPGIES</sequence>
<accession>A0AAV2BAA2</accession>
<dbReference type="EMBL" id="CAXIEN010000308">
    <property type="protein sequence ID" value="CAL1292559.1"/>
    <property type="molecule type" value="Genomic_DNA"/>
</dbReference>